<comment type="subcellular location">
    <subcellularLocation>
        <location evidence="5">Cell membrane</location>
        <topology evidence="5">Peripheral membrane protein</topology>
        <orientation evidence="5">Cytoplasmic side</orientation>
    </subcellularLocation>
    <text evidence="5">Localizes to the Z ring in an FtsZ-dependent manner. Targeted to the membrane through a conserved C-terminal amphipathic helix.</text>
</comment>
<keyword evidence="10" id="KW-1185">Reference proteome</keyword>
<dbReference type="CDD" id="cd24048">
    <property type="entry name" value="ASKHA_NBD_FtsA"/>
    <property type="match status" value="1"/>
</dbReference>
<dbReference type="PANTHER" id="PTHR32432:SF4">
    <property type="entry name" value="CELL DIVISION PROTEIN FTSA"/>
    <property type="match status" value="1"/>
</dbReference>
<dbReference type="RefSeq" id="WP_367887685.1">
    <property type="nucleotide sequence ID" value="NZ_CP130612.1"/>
</dbReference>
<evidence type="ECO:0000313" key="9">
    <source>
        <dbReference type="EMBL" id="WKW14916.1"/>
    </source>
</evidence>
<evidence type="ECO:0000256" key="6">
    <source>
        <dbReference type="PIRNR" id="PIRNR003101"/>
    </source>
</evidence>
<dbReference type="Pfam" id="PF14450">
    <property type="entry name" value="FtsA"/>
    <property type="match status" value="1"/>
</dbReference>
<evidence type="ECO:0000256" key="4">
    <source>
        <dbReference type="ARBA" id="ARBA00023306"/>
    </source>
</evidence>
<comment type="similarity">
    <text evidence="5 6">Belongs to the FtsA/MreB family.</text>
</comment>
<feature type="domain" description="SHS2" evidence="7">
    <location>
        <begin position="7"/>
        <end position="197"/>
    </location>
</feature>
<accession>A0AA49JU04</accession>
<protein>
    <recommendedName>
        <fullName evidence="5 6">Cell division protein FtsA</fullName>
    </recommendedName>
</protein>
<comment type="function">
    <text evidence="5 6">Cell division protein that is involved in the assembly of the Z ring. May serve as a membrane anchor for the Z ring.</text>
</comment>
<dbReference type="GO" id="GO:0043093">
    <property type="term" value="P:FtsZ-dependent cytokinesis"/>
    <property type="evidence" value="ECO:0007669"/>
    <property type="project" value="UniProtKB-UniRule"/>
</dbReference>
<evidence type="ECO:0000259" key="7">
    <source>
        <dbReference type="SMART" id="SM00842"/>
    </source>
</evidence>
<dbReference type="AlphaFoldDB" id="A0AA49JU04"/>
<dbReference type="KEGG" id="pspc:Strain318_001279"/>
<dbReference type="SUPFAM" id="SSF53067">
    <property type="entry name" value="Actin-like ATPase domain"/>
    <property type="match status" value="2"/>
</dbReference>
<dbReference type="PIRSF" id="PIRSF003101">
    <property type="entry name" value="FtsA"/>
    <property type="match status" value="1"/>
</dbReference>
<dbReference type="Proteomes" id="UP001229955">
    <property type="component" value="Chromosome"/>
</dbReference>
<dbReference type="EMBL" id="CP130612">
    <property type="protein sequence ID" value="WKW12007.1"/>
    <property type="molecule type" value="Genomic_DNA"/>
</dbReference>
<dbReference type="InterPro" id="IPR020823">
    <property type="entry name" value="Cell_div_FtsA"/>
</dbReference>
<dbReference type="Gene3D" id="3.30.1490.110">
    <property type="match status" value="1"/>
</dbReference>
<gene>
    <name evidence="5 8" type="primary">ftsA</name>
    <name evidence="8" type="ORF">Strain138_001279</name>
    <name evidence="9" type="ORF">Strain318_001279</name>
</gene>
<keyword evidence="2 5" id="KW-0132">Cell division</keyword>
<name>A0AA49JU04_9BACT</name>
<dbReference type="InterPro" id="IPR050696">
    <property type="entry name" value="FtsA/MreB"/>
</dbReference>
<evidence type="ECO:0000313" key="8">
    <source>
        <dbReference type="EMBL" id="WKW12007.1"/>
    </source>
</evidence>
<dbReference type="GO" id="GO:0009898">
    <property type="term" value="C:cytoplasmic side of plasma membrane"/>
    <property type="evidence" value="ECO:0007669"/>
    <property type="project" value="UniProtKB-UniRule"/>
</dbReference>
<dbReference type="EMBL" id="CP130613">
    <property type="protein sequence ID" value="WKW14916.1"/>
    <property type="molecule type" value="Genomic_DNA"/>
</dbReference>
<keyword evidence="3 5" id="KW-0472">Membrane</keyword>
<sequence>MNLDRLVAGLDIGSAKTTAVIAEVVGDLPKHPSVNILGVGQARTTGLRKGVVADIEETQRSITKAMQDAERMAGARVETVYAGIAGEHVQAMTSKGIASVTGHEITRADVDRANAVARAQPIPQDRELIHAIPQEYTVDKNQGVRDPVGMIGTRLETEMYLVTIGSSPAMNLRKAVERAGYKVGELVLEPLASALSVLTDEEKELGVALVEIGAGTTDLAVFHEGKIRHLGTIGFGGLNVTSDIVHGLGVTALDAERLKEQYGAAYEPIVKNTGETIKLPSTGAQGDREIPRELLAHIIHQRTQEIFEMVLRDLEEHHLVSKLAAGVVVTGGAAAQPGTDLLAADVFGLGARIGAPGELLGGLADSIQSPRFSVVTGLVQYGAHRVAIGGSQGKGRRLTLGNAGPSMDSMAQRFKTWLQDWF</sequence>
<dbReference type="Gene3D" id="3.30.420.40">
    <property type="match status" value="2"/>
</dbReference>
<dbReference type="InterPro" id="IPR003494">
    <property type="entry name" value="SHS2_FtsA"/>
</dbReference>
<evidence type="ECO:0000256" key="3">
    <source>
        <dbReference type="ARBA" id="ARBA00023136"/>
    </source>
</evidence>
<evidence type="ECO:0000256" key="1">
    <source>
        <dbReference type="ARBA" id="ARBA00022475"/>
    </source>
</evidence>
<accession>A0AA49JZP9</accession>
<dbReference type="PANTHER" id="PTHR32432">
    <property type="entry name" value="CELL DIVISION PROTEIN FTSA-RELATED"/>
    <property type="match status" value="1"/>
</dbReference>
<comment type="subunit">
    <text evidence="5">Self-interacts. Interacts with FtsZ.</text>
</comment>
<proteinExistence type="inferred from homology"/>
<dbReference type="NCBIfam" id="TIGR01174">
    <property type="entry name" value="ftsA"/>
    <property type="match status" value="1"/>
</dbReference>
<evidence type="ECO:0000313" key="10">
    <source>
        <dbReference type="Proteomes" id="UP001229955"/>
    </source>
</evidence>
<dbReference type="SMART" id="SM00842">
    <property type="entry name" value="FtsA"/>
    <property type="match status" value="1"/>
</dbReference>
<dbReference type="HAMAP" id="MF_02033">
    <property type="entry name" value="FtsA"/>
    <property type="match status" value="1"/>
</dbReference>
<evidence type="ECO:0000256" key="2">
    <source>
        <dbReference type="ARBA" id="ARBA00022618"/>
    </source>
</evidence>
<evidence type="ECO:0000256" key="5">
    <source>
        <dbReference type="HAMAP-Rule" id="MF_02033"/>
    </source>
</evidence>
<organism evidence="8">
    <name type="scientific">Pseudogemmatithrix spongiicola</name>
    <dbReference type="NCBI Taxonomy" id="3062599"/>
    <lineage>
        <taxon>Bacteria</taxon>
        <taxon>Pseudomonadati</taxon>
        <taxon>Gemmatimonadota</taxon>
        <taxon>Gemmatimonadia</taxon>
        <taxon>Gemmatimonadales</taxon>
        <taxon>Gemmatimonadaceae</taxon>
        <taxon>Pseudogemmatithrix</taxon>
    </lineage>
</organism>
<dbReference type="InterPro" id="IPR043129">
    <property type="entry name" value="ATPase_NBD"/>
</dbReference>
<keyword evidence="1 5" id="KW-1003">Cell membrane</keyword>
<dbReference type="Pfam" id="PF02491">
    <property type="entry name" value="SHS2_FTSA"/>
    <property type="match status" value="1"/>
</dbReference>
<keyword evidence="4 5" id="KW-0131">Cell cycle</keyword>
<dbReference type="GO" id="GO:0032153">
    <property type="term" value="C:cell division site"/>
    <property type="evidence" value="ECO:0007669"/>
    <property type="project" value="UniProtKB-UniRule"/>
</dbReference>
<reference evidence="8" key="1">
    <citation type="submission" date="2023-07" db="EMBL/GenBank/DDBJ databases">
        <authorList>
            <person name="Haufschild T."/>
            <person name="Kallscheuer N."/>
            <person name="Hammer J."/>
            <person name="Kohn T."/>
            <person name="Kabuu M."/>
            <person name="Jogler M."/>
            <person name="Wohfarth N."/>
            <person name="Heuer A."/>
            <person name="Rohde M."/>
            <person name="van Teeseling M.C.F."/>
            <person name="Jogler C."/>
        </authorList>
    </citation>
    <scope>NUCLEOTIDE SEQUENCE</scope>
    <source>
        <strain evidence="8">Strain 138</strain>
        <strain evidence="9">Strain 318</strain>
    </source>
</reference>